<dbReference type="Gene3D" id="3.90.600.10">
    <property type="entry name" value="Phosphoribosylglycinamide synthetase, C-terminal domain"/>
    <property type="match status" value="1"/>
</dbReference>
<dbReference type="NCBIfam" id="TIGR00877">
    <property type="entry name" value="purD"/>
    <property type="match status" value="1"/>
</dbReference>
<dbReference type="SMART" id="SM01209">
    <property type="entry name" value="GARS_A"/>
    <property type="match status" value="1"/>
</dbReference>
<dbReference type="EMBL" id="WGGD01000005">
    <property type="protein sequence ID" value="MUN28179.1"/>
    <property type="molecule type" value="Genomic_DNA"/>
</dbReference>
<name>A0A6A9QJ69_SULME</name>
<dbReference type="GO" id="GO:0005524">
    <property type="term" value="F:ATP binding"/>
    <property type="evidence" value="ECO:0007669"/>
    <property type="project" value="UniProtKB-UniRule"/>
</dbReference>
<evidence type="ECO:0000256" key="10">
    <source>
        <dbReference type="PROSITE-ProRule" id="PRU00409"/>
    </source>
</evidence>
<dbReference type="InterPro" id="IPR020561">
    <property type="entry name" value="PRibGlycinamid_synth_ATP-grasp"/>
</dbReference>
<dbReference type="UniPathway" id="UPA00074">
    <property type="reaction ID" value="UER00125"/>
</dbReference>
<dbReference type="PANTHER" id="PTHR43472:SF1">
    <property type="entry name" value="PHOSPHORIBOSYLAMINE--GLYCINE LIGASE, CHLOROPLASTIC"/>
    <property type="match status" value="1"/>
</dbReference>
<dbReference type="Gene3D" id="3.30.470.20">
    <property type="entry name" value="ATP-grasp fold, B domain"/>
    <property type="match status" value="1"/>
</dbReference>
<dbReference type="OrthoDB" id="146558at2157"/>
<dbReference type="GO" id="GO:0006189">
    <property type="term" value="P:'de novo' IMP biosynthetic process"/>
    <property type="evidence" value="ECO:0007669"/>
    <property type="project" value="UniProtKB-UniPathway"/>
</dbReference>
<dbReference type="SUPFAM" id="SSF51246">
    <property type="entry name" value="Rudiment single hybrid motif"/>
    <property type="match status" value="1"/>
</dbReference>
<evidence type="ECO:0000256" key="8">
    <source>
        <dbReference type="ARBA" id="ARBA00042242"/>
    </source>
</evidence>
<dbReference type="PANTHER" id="PTHR43472">
    <property type="entry name" value="PHOSPHORIBOSYLAMINE--GLYCINE LIGASE"/>
    <property type="match status" value="1"/>
</dbReference>
<dbReference type="InterPro" id="IPR011761">
    <property type="entry name" value="ATP-grasp"/>
</dbReference>
<evidence type="ECO:0000259" key="11">
    <source>
        <dbReference type="PROSITE" id="PS50975"/>
    </source>
</evidence>
<keyword evidence="5" id="KW-0658">Purine biosynthesis</keyword>
<dbReference type="SUPFAM" id="SSF52440">
    <property type="entry name" value="PreATP-grasp domain"/>
    <property type="match status" value="1"/>
</dbReference>
<dbReference type="RefSeq" id="WP_054838260.1">
    <property type="nucleotide sequence ID" value="NZ_BBBY01000006.1"/>
</dbReference>
<keyword evidence="3 12" id="KW-0436">Ligase</keyword>
<dbReference type="InterPro" id="IPR013815">
    <property type="entry name" value="ATP_grasp_subdomain_1"/>
</dbReference>
<evidence type="ECO:0000256" key="6">
    <source>
        <dbReference type="ARBA" id="ARBA00022840"/>
    </source>
</evidence>
<keyword evidence="4 10" id="KW-0547">Nucleotide-binding</keyword>
<evidence type="ECO:0000256" key="9">
    <source>
        <dbReference type="ARBA" id="ARBA00042864"/>
    </source>
</evidence>
<dbReference type="InterPro" id="IPR020560">
    <property type="entry name" value="PRibGlycinamide_synth_C-dom"/>
</dbReference>
<dbReference type="EC" id="6.3.4.13" evidence="2"/>
<evidence type="ECO:0000256" key="1">
    <source>
        <dbReference type="ARBA" id="ARBA00005174"/>
    </source>
</evidence>
<dbReference type="InterPro" id="IPR020562">
    <property type="entry name" value="PRibGlycinamide_synth_N"/>
</dbReference>
<organism evidence="12 13">
    <name type="scientific">Sulfuracidifex metallicus DSM 6482 = JCM 9184</name>
    <dbReference type="NCBI Taxonomy" id="523847"/>
    <lineage>
        <taxon>Archaea</taxon>
        <taxon>Thermoproteota</taxon>
        <taxon>Thermoprotei</taxon>
        <taxon>Sulfolobales</taxon>
        <taxon>Sulfolobaceae</taxon>
        <taxon>Sulfuracidifex</taxon>
    </lineage>
</organism>
<keyword evidence="13" id="KW-1185">Reference proteome</keyword>
<feature type="domain" description="ATP-grasp" evidence="11">
    <location>
        <begin position="110"/>
        <end position="330"/>
    </location>
</feature>
<dbReference type="GO" id="GO:0009113">
    <property type="term" value="P:purine nucleobase biosynthetic process"/>
    <property type="evidence" value="ECO:0007669"/>
    <property type="project" value="InterPro"/>
</dbReference>
<evidence type="ECO:0000256" key="2">
    <source>
        <dbReference type="ARBA" id="ARBA00013255"/>
    </source>
</evidence>
<dbReference type="SUPFAM" id="SSF56059">
    <property type="entry name" value="Glutathione synthetase ATP-binding domain-like"/>
    <property type="match status" value="1"/>
</dbReference>
<protein>
    <recommendedName>
        <fullName evidence="2">phosphoribosylamine--glycine ligase</fullName>
        <ecNumber evidence="2">6.3.4.13</ecNumber>
    </recommendedName>
    <alternativeName>
        <fullName evidence="8">Glycinamide ribonucleotide synthetase</fullName>
    </alternativeName>
    <alternativeName>
        <fullName evidence="9">Phosphoribosylglycinamide synthetase</fullName>
    </alternativeName>
</protein>
<proteinExistence type="inferred from homology"/>
<evidence type="ECO:0000256" key="5">
    <source>
        <dbReference type="ARBA" id="ARBA00022755"/>
    </source>
</evidence>
<keyword evidence="6 10" id="KW-0067">ATP-binding</keyword>
<dbReference type="Gene3D" id="3.30.1490.20">
    <property type="entry name" value="ATP-grasp fold, A domain"/>
    <property type="match status" value="1"/>
</dbReference>
<evidence type="ECO:0000256" key="3">
    <source>
        <dbReference type="ARBA" id="ARBA00022598"/>
    </source>
</evidence>
<dbReference type="InterPro" id="IPR011054">
    <property type="entry name" value="Rudment_hybrid_motif"/>
</dbReference>
<dbReference type="Proteomes" id="UP000470772">
    <property type="component" value="Unassembled WGS sequence"/>
</dbReference>
<reference evidence="12 13" key="1">
    <citation type="submission" date="2019-10" db="EMBL/GenBank/DDBJ databases">
        <title>Sequencing and Assembly of Multiple Reported Metal-Biooxidizing Members of the Extremely Thermoacidophilic Archaeal Family Sulfolobaceae.</title>
        <authorList>
            <person name="Counts J.A."/>
            <person name="Kelly R.M."/>
        </authorList>
    </citation>
    <scope>NUCLEOTIDE SEQUENCE [LARGE SCALE GENOMIC DNA]</scope>
    <source>
        <strain evidence="12 13">DSM 6482</strain>
    </source>
</reference>
<dbReference type="PROSITE" id="PS50975">
    <property type="entry name" value="ATP_GRASP"/>
    <property type="match status" value="1"/>
</dbReference>
<dbReference type="AlphaFoldDB" id="A0A6A9QJ69"/>
<dbReference type="InterPro" id="IPR000115">
    <property type="entry name" value="PRibGlycinamide_synth"/>
</dbReference>
<gene>
    <name evidence="12" type="ORF">GC250_01550</name>
</gene>
<dbReference type="Pfam" id="PF02844">
    <property type="entry name" value="GARS_N"/>
    <property type="match status" value="1"/>
</dbReference>
<accession>A0A6A9QJ69</accession>
<dbReference type="Pfam" id="PF01071">
    <property type="entry name" value="GARS_A"/>
    <property type="match status" value="1"/>
</dbReference>
<dbReference type="GO" id="GO:0004637">
    <property type="term" value="F:phosphoribosylamine-glycine ligase activity"/>
    <property type="evidence" value="ECO:0007669"/>
    <property type="project" value="UniProtKB-EC"/>
</dbReference>
<dbReference type="Pfam" id="PF02843">
    <property type="entry name" value="GARS_C"/>
    <property type="match status" value="1"/>
</dbReference>
<dbReference type="SMART" id="SM01210">
    <property type="entry name" value="GARS_C"/>
    <property type="match status" value="1"/>
</dbReference>
<comment type="pathway">
    <text evidence="1">Purine metabolism; IMP biosynthesis via de novo pathway; N(1)-(5-phospho-D-ribosyl)glycinamide from 5-phospho-alpha-D-ribose 1-diphosphate: step 2/2.</text>
</comment>
<dbReference type="InterPro" id="IPR016185">
    <property type="entry name" value="PreATP-grasp_dom_sf"/>
</dbReference>
<sequence>MKVLIVGDGARENAIASSLSSKYKVYAFSSYVNPGIKEVVQRTEGEYLVGEIEPAQIRDAISKVNPDMGIIGPEEPLFHGVSDEFRKEGIPVFGASKNNARIEESKVWARSLMWKYGIPGRLRYKAFQSIEEAAEFISRYGGSLAVKPAGQAGGKGVKVIADIQAYLSKEKREAMAKSVNEIGTYYNKEGEPKIIVEEKVDGPEYTLHVLSDGNTLLPLPLAQDYKNAYQDGIGPETGGMGSVSGPMELLPFISKEEYEETFEIIKQTISAIEKETGEKYNGAIAGQMMLTGLWGPTVIEYYSRFGDPEAAAIIPRIKDDFGDLVEKTATGHLNKAKVEVDERASLVWTVSPLGYPLDRKMASNHRISVDVKKIREIGCEVFFGSVSLEDGFLVTKGSRALELVCLGDLNESRAKLTKSISWIGADTELIYRTDIGSTMEEQIQKAEVVRYTYTSRRKKGFLGASADWSPNGGLW</sequence>
<dbReference type="GO" id="GO:0046872">
    <property type="term" value="F:metal ion binding"/>
    <property type="evidence" value="ECO:0007669"/>
    <property type="project" value="InterPro"/>
</dbReference>
<evidence type="ECO:0000313" key="12">
    <source>
        <dbReference type="EMBL" id="MUN28179.1"/>
    </source>
</evidence>
<comment type="similarity">
    <text evidence="7">Belongs to the GARS family.</text>
</comment>
<dbReference type="InterPro" id="IPR037123">
    <property type="entry name" value="PRibGlycinamide_synth_C_sf"/>
</dbReference>
<evidence type="ECO:0000256" key="4">
    <source>
        <dbReference type="ARBA" id="ARBA00022741"/>
    </source>
</evidence>
<evidence type="ECO:0000313" key="13">
    <source>
        <dbReference type="Proteomes" id="UP000470772"/>
    </source>
</evidence>
<dbReference type="Gene3D" id="3.40.50.20">
    <property type="match status" value="1"/>
</dbReference>
<evidence type="ECO:0000256" key="7">
    <source>
        <dbReference type="ARBA" id="ARBA00038345"/>
    </source>
</evidence>
<comment type="caution">
    <text evidence="12">The sequence shown here is derived from an EMBL/GenBank/DDBJ whole genome shotgun (WGS) entry which is preliminary data.</text>
</comment>